<dbReference type="AlphaFoldDB" id="A0A6J4UQ93"/>
<feature type="compositionally biased region" description="Pro residues" evidence="1">
    <location>
        <begin position="219"/>
        <end position="228"/>
    </location>
</feature>
<keyword evidence="2" id="KW-0472">Membrane</keyword>
<feature type="transmembrane region" description="Helical" evidence="2">
    <location>
        <begin position="6"/>
        <end position="28"/>
    </location>
</feature>
<evidence type="ECO:0000313" key="3">
    <source>
        <dbReference type="EMBL" id="CAA9557289.1"/>
    </source>
</evidence>
<keyword evidence="2" id="KW-0812">Transmembrane</keyword>
<evidence type="ECO:0000256" key="2">
    <source>
        <dbReference type="SAM" id="Phobius"/>
    </source>
</evidence>
<dbReference type="EMBL" id="CADCWF010000142">
    <property type="protein sequence ID" value="CAA9557289.1"/>
    <property type="molecule type" value="Genomic_DNA"/>
</dbReference>
<organism evidence="3">
    <name type="scientific">uncultured Thermomicrobiales bacterium</name>
    <dbReference type="NCBI Taxonomy" id="1645740"/>
    <lineage>
        <taxon>Bacteria</taxon>
        <taxon>Pseudomonadati</taxon>
        <taxon>Thermomicrobiota</taxon>
        <taxon>Thermomicrobia</taxon>
        <taxon>Thermomicrobiales</taxon>
        <taxon>environmental samples</taxon>
    </lineage>
</organism>
<sequence length="278" mass="27182">MDFVVGGVGLGALAVLLGIVLRDGGAWWTRGRRSRGGREYAAALDAVCRAGGRRLALGGGLLVLLTVLALVAGASDGIGAAVVGVATAATAAGLAAWFAQARRHHLRPLAAWPAHPDADAALDLASAHTPDPDGPPRLADAIDRGLTAGETATVAVAASSEPDGDAAPLPAGEDQDEAGALRWMEAAANVGTAEGETPPLAPPSGPAAVAAALALDAPLPAPSDPDPVPAGHDEAPTAAGAALAAPGPAPAADPNGIDGDDAAASAVGDRFRQRVEMS</sequence>
<keyword evidence="2" id="KW-1133">Transmembrane helix</keyword>
<name>A0A6J4UQ93_9BACT</name>
<protein>
    <submittedName>
        <fullName evidence="3">Uncharacterized protein</fullName>
    </submittedName>
</protein>
<feature type="transmembrane region" description="Helical" evidence="2">
    <location>
        <begin position="55"/>
        <end position="72"/>
    </location>
</feature>
<feature type="region of interest" description="Disordered" evidence="1">
    <location>
        <begin position="217"/>
        <end position="278"/>
    </location>
</feature>
<evidence type="ECO:0000256" key="1">
    <source>
        <dbReference type="SAM" id="MobiDB-lite"/>
    </source>
</evidence>
<proteinExistence type="predicted"/>
<feature type="transmembrane region" description="Helical" evidence="2">
    <location>
        <begin position="78"/>
        <end position="99"/>
    </location>
</feature>
<feature type="compositionally biased region" description="Basic and acidic residues" evidence="1">
    <location>
        <begin position="269"/>
        <end position="278"/>
    </location>
</feature>
<feature type="compositionally biased region" description="Low complexity" evidence="1">
    <location>
        <begin position="236"/>
        <end position="268"/>
    </location>
</feature>
<accession>A0A6J4UQ93</accession>
<reference evidence="3" key="1">
    <citation type="submission" date="2020-02" db="EMBL/GenBank/DDBJ databases">
        <authorList>
            <person name="Meier V. D."/>
        </authorList>
    </citation>
    <scope>NUCLEOTIDE SEQUENCE</scope>
    <source>
        <strain evidence="3">AVDCRST_MAG59</strain>
    </source>
</reference>
<gene>
    <name evidence="3" type="ORF">AVDCRST_MAG59-2254</name>
</gene>